<dbReference type="Pfam" id="PF02399">
    <property type="entry name" value="Herpes_ori_bp"/>
    <property type="match status" value="1"/>
</dbReference>
<feature type="region of interest" description="Disordered" evidence="1">
    <location>
        <begin position="717"/>
        <end position="808"/>
    </location>
</feature>
<reference evidence="3 4" key="1">
    <citation type="journal article" date="2015" name="Genome Biol. Evol.">
        <title>Comparative Genomics of a Bacterivorous Green Alga Reveals Evolutionary Causalities and Consequences of Phago-Mixotrophic Mode of Nutrition.</title>
        <authorList>
            <person name="Burns J.A."/>
            <person name="Paasch A."/>
            <person name="Narechania A."/>
            <person name="Kim E."/>
        </authorList>
    </citation>
    <scope>NUCLEOTIDE SEQUENCE [LARGE SCALE GENOMIC DNA]</scope>
    <source>
        <strain evidence="3 4">PLY_AMNH</strain>
    </source>
</reference>
<dbReference type="InterPro" id="IPR027417">
    <property type="entry name" value="P-loop_NTPase"/>
</dbReference>
<feature type="domain" description="Replication origin-binding protein" evidence="2">
    <location>
        <begin position="545"/>
        <end position="676"/>
    </location>
</feature>
<name>A0AAE0GK89_9CHLO</name>
<keyword evidence="4" id="KW-1185">Reference proteome</keyword>
<feature type="compositionally biased region" description="Acidic residues" evidence="1">
    <location>
        <begin position="775"/>
        <end position="785"/>
    </location>
</feature>
<evidence type="ECO:0000313" key="4">
    <source>
        <dbReference type="Proteomes" id="UP001190700"/>
    </source>
</evidence>
<dbReference type="InterPro" id="IPR003450">
    <property type="entry name" value="Replication_origin-bd"/>
</dbReference>
<dbReference type="SUPFAM" id="SSF52540">
    <property type="entry name" value="P-loop containing nucleoside triphosphate hydrolases"/>
    <property type="match status" value="1"/>
</dbReference>
<sequence length="1357" mass="154380">MIAMSTTYKSGSLAGFPWWWMGCGQRKIAIAEAEERFGKLGVVIATVGEKYKHRDGGEKEPWYHRAMKSNQAVAEYIDKMYASDKEHCRVFEIIRGAHFDGENFDGCPYFDVDRAIEDIAHAVDDERWEFDKECVLTTAMDGILDFFEQEYDLKLTYADFLVTDACIAKKYSFHILLRRYRFGTPENRTDFVYRLKKFSAMAKIEAQAPPHADSNKINSSPSSPPNLLEDVDLMPYGSTQALRTVRSCKPGKSNWLEPIARLGGSSFMSVDDKTTIDFLVTHFRHSDQVLAPTRPREGRTSKRQRTRLKSNGMAVRNPLANASNILPELPTLEEYLMEPEIAEADGVDGDEALPPPHVRHRIEKQVLQLLRDKLQDESSSVNKWYTADIIGMKTGPEGRRCYKMLPPPHTPAMGLHRQNFMIFLHDGHVRYHCFCDDPDETGDTDHLGYLDMDAMWKSSGDGDEYFHVPTTDLYDAEVIDGKPRAKPIQFAEGVKAVIMREEMGTGKTHQAMQLISKYHSPRDRTWYQAWRKDNVPGPRGFYTETEIMKWLPRFRGDRVLVIFHRRSLGRALFRDSLQPMTFNYYLDLTANENISDQKRLGVCIDSLWRVQRNNWDLVLVDEVNSVLRNIGACNSNAGNSGAGKVSVWGRLVDIIKHSKRVVLMDAMADIEVAHLLRAANVSAEQTVWRNMKQTPLSTLTYQFVLGYKTTETGVSHDGFLGGPNAQEPRQLDCADSGADDDEMDVENGDMFPDDMRDEELDDADELENAPLLSESTDDDEEEEYTESPTFSPLPQAPNTTEPKKRLLNGRTDETGYIDILRMLQDENKVYIPCCEKSDMKKLLGLCKKRFPNKEFVAIHGGLTECEKNRIISEITSGACRPDALFVTPTMTAGNSIDIVHYDICGLRLNARTICAEEVMQIILRVRELGKKCVYFMCDARMRDWEEEFVFKYYRMGDKLTGRPAFLTANHPHLIVAKSLKVACAQLAFDPAKYKANTYYMQSPRAPNDWYRLSRVIKPPLMTYLEAFHKLTNPAMVFSETKRRVATEPPPSTLAEAAAAIVQEETGEYGTDAPTFDTSPGRGFFSTCDIERGLLNKDPVKRHEMWTNPSTVPFVQLLTKYEMDKNNQSVEMIPSLKRLLRKQGATILPPRIECVSEKKRDLCKQAADNRKIEMKEQWEAVRDTTTPCPQRMKQLLAQKRSGEINATESLELAKGYAIATYGDLSCATVSEQEGAEARPLPTFGKKHLDKHAQDIFRMLCAMKSPVYKTATDYCPAHEQRCNLAHVQQMLLLGKTRIAGQWQQQSFIDLRDVFLHSITPTCGRWPKGLVEAVKRQELSSLIVQEGVVWWSEESGKYWG</sequence>
<feature type="compositionally biased region" description="Polar residues" evidence="1">
    <location>
        <begin position="790"/>
        <end position="800"/>
    </location>
</feature>
<dbReference type="GO" id="GO:0005524">
    <property type="term" value="F:ATP binding"/>
    <property type="evidence" value="ECO:0007669"/>
    <property type="project" value="InterPro"/>
</dbReference>
<gene>
    <name evidence="3" type="ORF">CYMTET_12540</name>
</gene>
<evidence type="ECO:0000259" key="2">
    <source>
        <dbReference type="Pfam" id="PF02399"/>
    </source>
</evidence>
<accession>A0AAE0GK89</accession>
<feature type="compositionally biased region" description="Acidic residues" evidence="1">
    <location>
        <begin position="737"/>
        <end position="767"/>
    </location>
</feature>
<dbReference type="GO" id="GO:0003688">
    <property type="term" value="F:DNA replication origin binding"/>
    <property type="evidence" value="ECO:0007669"/>
    <property type="project" value="InterPro"/>
</dbReference>
<proteinExistence type="predicted"/>
<organism evidence="3 4">
    <name type="scientific">Cymbomonas tetramitiformis</name>
    <dbReference type="NCBI Taxonomy" id="36881"/>
    <lineage>
        <taxon>Eukaryota</taxon>
        <taxon>Viridiplantae</taxon>
        <taxon>Chlorophyta</taxon>
        <taxon>Pyramimonadophyceae</taxon>
        <taxon>Pyramimonadales</taxon>
        <taxon>Pyramimonadaceae</taxon>
        <taxon>Cymbomonas</taxon>
    </lineage>
</organism>
<dbReference type="Gene3D" id="3.40.50.300">
    <property type="entry name" value="P-loop containing nucleotide triphosphate hydrolases"/>
    <property type="match status" value="1"/>
</dbReference>
<dbReference type="GO" id="GO:0006260">
    <property type="term" value="P:DNA replication"/>
    <property type="evidence" value="ECO:0007669"/>
    <property type="project" value="InterPro"/>
</dbReference>
<dbReference type="Proteomes" id="UP001190700">
    <property type="component" value="Unassembled WGS sequence"/>
</dbReference>
<evidence type="ECO:0000256" key="1">
    <source>
        <dbReference type="SAM" id="MobiDB-lite"/>
    </source>
</evidence>
<evidence type="ECO:0000313" key="3">
    <source>
        <dbReference type="EMBL" id="KAK3279583.1"/>
    </source>
</evidence>
<protein>
    <recommendedName>
        <fullName evidence="2">Replication origin-binding protein domain-containing protein</fullName>
    </recommendedName>
</protein>
<dbReference type="EMBL" id="LGRX02004784">
    <property type="protein sequence ID" value="KAK3279583.1"/>
    <property type="molecule type" value="Genomic_DNA"/>
</dbReference>
<comment type="caution">
    <text evidence="3">The sequence shown here is derived from an EMBL/GenBank/DDBJ whole genome shotgun (WGS) entry which is preliminary data.</text>
</comment>